<comment type="caution">
    <text evidence="1">The sequence shown here is derived from an EMBL/GenBank/DDBJ whole genome shotgun (WGS) entry which is preliminary data.</text>
</comment>
<sequence>MKNNNVKLVADNLNDFWKFDSVTHSDGVYELTGFGKKIIVCKYGCDILAKVYIDNDALDKTYILKDTEGAYTLAEIIIDGVDGISTTWEDVFNSGIDIVLDNNIDVRKILMEWFEFSPLDNVLADSYAGLEINEDTSLFLKFRTSGGNDIRYGIDMNGFVPKGKQPVIHVNPYSLDANRLVSKNTAVCLLSTIQYLFFSDHGLDIMFPGEN</sequence>
<protein>
    <submittedName>
        <fullName evidence="1">Uncharacterized protein</fullName>
    </submittedName>
</protein>
<accession>A0A929MPR6</accession>
<evidence type="ECO:0000313" key="2">
    <source>
        <dbReference type="Proteomes" id="UP000757900"/>
    </source>
</evidence>
<dbReference type="Proteomes" id="UP000757900">
    <property type="component" value="Unassembled WGS sequence"/>
</dbReference>
<dbReference type="AlphaFoldDB" id="A0A929MPR6"/>
<gene>
    <name evidence="1" type="ORF">HXK00_00120</name>
</gene>
<proteinExistence type="predicted"/>
<name>A0A929MPR6_ABIDE</name>
<dbReference type="EMBL" id="JABZFV010000001">
    <property type="protein sequence ID" value="MBF0934030.1"/>
    <property type="molecule type" value="Genomic_DNA"/>
</dbReference>
<evidence type="ECO:0000313" key="1">
    <source>
        <dbReference type="EMBL" id="MBF0934030.1"/>
    </source>
</evidence>
<organism evidence="1 2">
    <name type="scientific">Abiotrophia defectiva</name>
    <name type="common">Streptococcus defectivus</name>
    <dbReference type="NCBI Taxonomy" id="46125"/>
    <lineage>
        <taxon>Bacteria</taxon>
        <taxon>Bacillati</taxon>
        <taxon>Bacillota</taxon>
        <taxon>Bacilli</taxon>
        <taxon>Lactobacillales</taxon>
        <taxon>Aerococcaceae</taxon>
        <taxon>Abiotrophia</taxon>
    </lineage>
</organism>
<reference evidence="1" key="1">
    <citation type="submission" date="2020-04" db="EMBL/GenBank/DDBJ databases">
        <title>Deep metagenomics examines the oral microbiome during advanced dental caries in children, revealing novel taxa and co-occurrences with host molecules.</title>
        <authorList>
            <person name="Baker J.L."/>
            <person name="Morton J.T."/>
            <person name="Dinis M."/>
            <person name="Alvarez R."/>
            <person name="Tran N.C."/>
            <person name="Knight R."/>
            <person name="Edlund A."/>
        </authorList>
    </citation>
    <scope>NUCLEOTIDE SEQUENCE</scope>
    <source>
        <strain evidence="1">JCVI_23_bin.16</strain>
    </source>
</reference>